<reference evidence="2" key="1">
    <citation type="submission" date="2015-08" db="EMBL/GenBank/DDBJ databases">
        <title>Pseudomonas aeruginosa strain CCBH4851 chromosome region.</title>
        <authorList>
            <person name="Silveira M.C."/>
            <person name="Carvalho-Assef A.P.D."/>
            <person name="Albano R.M."/>
        </authorList>
    </citation>
    <scope>NUCLEOTIDE SEQUENCE</scope>
    <source>
        <strain evidence="2">CCBH4851</strain>
    </source>
</reference>
<sequence>MAAKIQPQDKDTPKAKDDQPLIDKSGQVPEAPVAPSPSDGQADSDGAAEKTSAENNDPAPEPEKQQYLVTGRTDVLHNADLYTEGDSLWLNEDDAYSLLKAGCIQPVGR</sequence>
<evidence type="ECO:0000313" key="2">
    <source>
        <dbReference type="EMBL" id="ALI58981.1"/>
    </source>
</evidence>
<organism evidence="2">
    <name type="scientific">Pseudomonas aeruginosa</name>
    <dbReference type="NCBI Taxonomy" id="287"/>
    <lineage>
        <taxon>Bacteria</taxon>
        <taxon>Pseudomonadati</taxon>
        <taxon>Pseudomonadota</taxon>
        <taxon>Gammaproteobacteria</taxon>
        <taxon>Pseudomonadales</taxon>
        <taxon>Pseudomonadaceae</taxon>
        <taxon>Pseudomonas</taxon>
    </lineage>
</organism>
<gene>
    <name evidence="2" type="ORF">CCBH4851_00278</name>
</gene>
<dbReference type="EMBL" id="KT454971">
    <property type="protein sequence ID" value="ALI58981.1"/>
    <property type="molecule type" value="Genomic_DNA"/>
</dbReference>
<dbReference type="AlphaFoldDB" id="A0A0N9ZP70"/>
<feature type="region of interest" description="Disordered" evidence="1">
    <location>
        <begin position="1"/>
        <end position="64"/>
    </location>
</feature>
<evidence type="ECO:0000256" key="1">
    <source>
        <dbReference type="SAM" id="MobiDB-lite"/>
    </source>
</evidence>
<dbReference type="PATRIC" id="fig|287.2965.peg.5303"/>
<name>A0A0N9ZP70_PSEAI</name>
<accession>A0A0N9ZP70</accession>
<proteinExistence type="predicted"/>
<dbReference type="RefSeq" id="WP_019726714.1">
    <property type="nucleotide sequence ID" value="NZ_CBDDSE010000001.1"/>
</dbReference>
<protein>
    <submittedName>
        <fullName evidence="2">Uncharacterized protein</fullName>
    </submittedName>
</protein>
<feature type="compositionally biased region" description="Basic and acidic residues" evidence="1">
    <location>
        <begin position="7"/>
        <end position="21"/>
    </location>
</feature>